<dbReference type="Proteomes" id="UP000480425">
    <property type="component" value="Unassembled WGS sequence"/>
</dbReference>
<accession>A0A6A7TYZ8</accession>
<keyword evidence="2" id="KW-0238">DNA-binding</keyword>
<protein>
    <submittedName>
        <fullName evidence="2">DNA-binding protein</fullName>
    </submittedName>
</protein>
<dbReference type="OrthoDB" id="1030719at2"/>
<dbReference type="Proteomes" id="UP000442105">
    <property type="component" value="Unassembled WGS sequence"/>
</dbReference>
<evidence type="ECO:0000313" key="1">
    <source>
        <dbReference type="EMBL" id="MQN11363.1"/>
    </source>
</evidence>
<dbReference type="EMBL" id="VZCB01000079">
    <property type="protein sequence ID" value="MQN81235.1"/>
    <property type="molecule type" value="Genomic_DNA"/>
</dbReference>
<dbReference type="SUPFAM" id="SSF46955">
    <property type="entry name" value="Putative DNA-binding domain"/>
    <property type="match status" value="1"/>
</dbReference>
<evidence type="ECO:0000313" key="3">
    <source>
        <dbReference type="Proteomes" id="UP000442105"/>
    </source>
</evidence>
<dbReference type="RefSeq" id="WP_153081935.1">
    <property type="nucleotide sequence ID" value="NZ_VZCB01000079.1"/>
</dbReference>
<dbReference type="EMBL" id="VZCW01000020">
    <property type="protein sequence ID" value="MQN11363.1"/>
    <property type="molecule type" value="Genomic_DNA"/>
</dbReference>
<proteinExistence type="predicted"/>
<name>A0A6A7TYZ8_9BACT</name>
<comment type="caution">
    <text evidence="2">The sequence shown here is derived from an EMBL/GenBank/DDBJ whole genome shotgun (WGS) entry which is preliminary data.</text>
</comment>
<sequence length="65" mass="7718">MTETQPNINPAGRYTIAKTCEILQINRTTLHRHTKKGHIKVYYRKSTNRPFYKGLDILKFWQIAI</sequence>
<dbReference type="InterPro" id="IPR009061">
    <property type="entry name" value="DNA-bd_dom_put_sf"/>
</dbReference>
<dbReference type="GO" id="GO:0003677">
    <property type="term" value="F:DNA binding"/>
    <property type="evidence" value="ECO:0007669"/>
    <property type="project" value="UniProtKB-KW"/>
</dbReference>
<gene>
    <name evidence="2" type="ORF">F7D73_09810</name>
    <name evidence="1" type="ORF">F7D95_00720</name>
</gene>
<dbReference type="AlphaFoldDB" id="A0A6A7TYZ8"/>
<organism evidence="2 4">
    <name type="scientific">Segatella copri</name>
    <dbReference type="NCBI Taxonomy" id="165179"/>
    <lineage>
        <taxon>Bacteria</taxon>
        <taxon>Pseudomonadati</taxon>
        <taxon>Bacteroidota</taxon>
        <taxon>Bacteroidia</taxon>
        <taxon>Bacteroidales</taxon>
        <taxon>Prevotellaceae</taxon>
        <taxon>Segatella</taxon>
    </lineage>
</organism>
<evidence type="ECO:0000313" key="4">
    <source>
        <dbReference type="Proteomes" id="UP000480425"/>
    </source>
</evidence>
<evidence type="ECO:0000313" key="2">
    <source>
        <dbReference type="EMBL" id="MQN81235.1"/>
    </source>
</evidence>
<reference evidence="3 4" key="1">
    <citation type="submission" date="2019-09" db="EMBL/GenBank/DDBJ databases">
        <title>Distinct polysaccharide growth profiles of human intestinal Prevotella copri isolates.</title>
        <authorList>
            <person name="Fehlner-Peach H."/>
            <person name="Magnabosco C."/>
            <person name="Raghavan V."/>
            <person name="Scher J.U."/>
            <person name="Tett A."/>
            <person name="Cox L.M."/>
            <person name="Gottsegen C."/>
            <person name="Watters A."/>
            <person name="Wiltshire- Gordon J.D."/>
            <person name="Segata N."/>
            <person name="Bonneau R."/>
            <person name="Littman D.R."/>
        </authorList>
    </citation>
    <scope>NUCLEOTIDE SEQUENCE [LARGE SCALE GENOMIC DNA]</scope>
    <source>
        <strain evidence="4">iA622</strain>
        <strain evidence="2">IA622</strain>
        <strain evidence="1">IAQ1179</strain>
        <strain evidence="3">iAQ1179</strain>
    </source>
</reference>